<proteinExistence type="predicted"/>
<evidence type="ECO:0000256" key="1">
    <source>
        <dbReference type="SAM" id="Phobius"/>
    </source>
</evidence>
<dbReference type="OrthoDB" id="882629at2"/>
<feature type="chain" id="PRO_5006847541" description="DUF5683 domain-containing protein" evidence="2">
    <location>
        <begin position="19"/>
        <end position="151"/>
    </location>
</feature>
<evidence type="ECO:0000313" key="4">
    <source>
        <dbReference type="Proteomes" id="UP000059542"/>
    </source>
</evidence>
<dbReference type="KEGG" id="hyg:AUC43_09195"/>
<keyword evidence="1" id="KW-0812">Transmembrane</keyword>
<accession>A0A0U4C4U2</accession>
<organism evidence="3 4">
    <name type="scientific">Hymenobacter sedentarius</name>
    <dbReference type="NCBI Taxonomy" id="1411621"/>
    <lineage>
        <taxon>Bacteria</taxon>
        <taxon>Pseudomonadati</taxon>
        <taxon>Bacteroidota</taxon>
        <taxon>Cytophagia</taxon>
        <taxon>Cytophagales</taxon>
        <taxon>Hymenobacteraceae</taxon>
        <taxon>Hymenobacter</taxon>
    </lineage>
</organism>
<evidence type="ECO:0000313" key="3">
    <source>
        <dbReference type="EMBL" id="ALW85256.1"/>
    </source>
</evidence>
<keyword evidence="4" id="KW-1185">Reference proteome</keyword>
<dbReference type="AlphaFoldDB" id="A0A0U4C4U2"/>
<keyword evidence="1" id="KW-1133">Transmembrane helix</keyword>
<dbReference type="EMBL" id="CP013909">
    <property type="protein sequence ID" value="ALW85256.1"/>
    <property type="molecule type" value="Genomic_DNA"/>
</dbReference>
<feature type="transmembrane region" description="Helical" evidence="1">
    <location>
        <begin position="113"/>
        <end position="132"/>
    </location>
</feature>
<sequence>MKTLLALLLGFGSFAGHAQAPAPAVWADSAIHLNVVPNGRYSRAFYTVNQEPLTTATVTRLLRRYPPAAEELRKDRAQRRLALLGLLPVFVASTVVGGLQVDRQKNVSSSNFSKAPVAFSFSLAALFGSLYVGAANNHYAKAIEAYNRQFY</sequence>
<evidence type="ECO:0008006" key="5">
    <source>
        <dbReference type="Google" id="ProtNLM"/>
    </source>
</evidence>
<feature type="transmembrane region" description="Helical" evidence="1">
    <location>
        <begin position="81"/>
        <end position="101"/>
    </location>
</feature>
<feature type="signal peptide" evidence="2">
    <location>
        <begin position="1"/>
        <end position="18"/>
    </location>
</feature>
<keyword evidence="1" id="KW-0472">Membrane</keyword>
<evidence type="ECO:0000256" key="2">
    <source>
        <dbReference type="SAM" id="SignalP"/>
    </source>
</evidence>
<protein>
    <recommendedName>
        <fullName evidence="5">DUF5683 domain-containing protein</fullName>
    </recommendedName>
</protein>
<name>A0A0U4C4U2_9BACT</name>
<dbReference type="RefSeq" id="WP_068192192.1">
    <property type="nucleotide sequence ID" value="NZ_CP013909.1"/>
</dbReference>
<reference evidence="3 4" key="1">
    <citation type="submission" date="2015-12" db="EMBL/GenBank/DDBJ databases">
        <authorList>
            <person name="Shamseldin A."/>
            <person name="Moawad H."/>
            <person name="Abd El-Rahim W.M."/>
            <person name="Sadowsky M.J."/>
        </authorList>
    </citation>
    <scope>NUCLEOTIDE SEQUENCE [LARGE SCALE GENOMIC DNA]</scope>
    <source>
        <strain evidence="3 4">DG5B</strain>
    </source>
</reference>
<keyword evidence="2" id="KW-0732">Signal</keyword>
<dbReference type="Proteomes" id="UP000059542">
    <property type="component" value="Chromosome"/>
</dbReference>
<gene>
    <name evidence="3" type="ORF">AUC43_09195</name>
</gene>